<evidence type="ECO:0000256" key="9">
    <source>
        <dbReference type="ARBA" id="ARBA00045650"/>
    </source>
</evidence>
<keyword evidence="2" id="KW-0560">Oxidoreductase</keyword>
<dbReference type="SUPFAM" id="SSF51735">
    <property type="entry name" value="NAD(P)-binding Rossmann-fold domains"/>
    <property type="match status" value="1"/>
</dbReference>
<dbReference type="EC" id="1.1.1.298" evidence="4"/>
<dbReference type="PANTHER" id="PTHR43086:SF3">
    <property type="entry name" value="NADP-DEPENDENT 3-HYDROXY ACID DEHYDROGENASE YDFG"/>
    <property type="match status" value="1"/>
</dbReference>
<dbReference type="PRINTS" id="PR00081">
    <property type="entry name" value="GDHRDH"/>
</dbReference>
<dbReference type="GO" id="GO:0035527">
    <property type="term" value="F:3-hydroxypropionate dehydrogenase (NADP+) activity"/>
    <property type="evidence" value="ECO:0007669"/>
    <property type="project" value="UniProtKB-EC"/>
</dbReference>
<dbReference type="InterPro" id="IPR036291">
    <property type="entry name" value="NAD(P)-bd_dom_sf"/>
</dbReference>
<dbReference type="EC" id="1.1.1.381" evidence="5"/>
<proteinExistence type="inferred from homology"/>
<evidence type="ECO:0000313" key="12">
    <source>
        <dbReference type="EMBL" id="RII76833.1"/>
    </source>
</evidence>
<name>A0A399M4X6_9PSED</name>
<dbReference type="RefSeq" id="WP_119370442.1">
    <property type="nucleotide sequence ID" value="NZ_QWLL01000033.1"/>
</dbReference>
<dbReference type="InterPro" id="IPR002347">
    <property type="entry name" value="SDR_fam"/>
</dbReference>
<evidence type="ECO:0000256" key="10">
    <source>
        <dbReference type="ARBA" id="ARBA00047274"/>
    </source>
</evidence>
<dbReference type="PIRSF" id="PIRSF000126">
    <property type="entry name" value="11-beta-HSD1"/>
    <property type="match status" value="1"/>
</dbReference>
<evidence type="ECO:0000256" key="8">
    <source>
        <dbReference type="ARBA" id="ARBA00044349"/>
    </source>
</evidence>
<evidence type="ECO:0000256" key="2">
    <source>
        <dbReference type="ARBA" id="ARBA00023002"/>
    </source>
</evidence>
<gene>
    <name evidence="12" type="ORF">D0894_15470</name>
</gene>
<dbReference type="PRINTS" id="PR00080">
    <property type="entry name" value="SDRFAMILY"/>
</dbReference>
<dbReference type="Proteomes" id="UP000265875">
    <property type="component" value="Unassembled WGS sequence"/>
</dbReference>
<accession>A0A399M4X6</accession>
<evidence type="ECO:0000313" key="13">
    <source>
        <dbReference type="Proteomes" id="UP000265875"/>
    </source>
</evidence>
<evidence type="ECO:0000256" key="4">
    <source>
        <dbReference type="ARBA" id="ARBA00044050"/>
    </source>
</evidence>
<dbReference type="InterPro" id="IPR020904">
    <property type="entry name" value="Sc_DH/Rdtase_CS"/>
</dbReference>
<evidence type="ECO:0000256" key="5">
    <source>
        <dbReference type="ARBA" id="ARBA00044059"/>
    </source>
</evidence>
<sequence>MGNSVASRGTALISGASSAIGAVYADRLAKRGYDLILVARSRERLEEMAANIQKSTGRSVVPLIADLREKEGLWSVETVLRDDQSITMVVNNAGIGSAASVLDDWVDYTERMSGLNALTRLTCAIAPVFAIKGHGTIVNVSSVDGVAAEMLEGVYSASKSYVLRLGQSLQNELSGTGVRVQTVLPSKPLASFWDCIAVPKQAQMTADDLVDAALEGLDIGELVTIPRLRLEVATAS</sequence>
<evidence type="ECO:0000256" key="1">
    <source>
        <dbReference type="ARBA" id="ARBA00006484"/>
    </source>
</evidence>
<comment type="catalytic activity">
    <reaction evidence="10">
        <text>3-hydroxypropanoate + NADP(+) = 3-oxopropanoate + NADPH + H(+)</text>
        <dbReference type="Rhea" id="RHEA:26438"/>
        <dbReference type="ChEBI" id="CHEBI:15378"/>
        <dbReference type="ChEBI" id="CHEBI:16510"/>
        <dbReference type="ChEBI" id="CHEBI:33190"/>
        <dbReference type="ChEBI" id="CHEBI:57783"/>
        <dbReference type="ChEBI" id="CHEBI:58349"/>
        <dbReference type="EC" id="1.1.1.298"/>
    </reaction>
</comment>
<dbReference type="EMBL" id="QWLL01000033">
    <property type="protein sequence ID" value="RII76833.1"/>
    <property type="molecule type" value="Genomic_DNA"/>
</dbReference>
<evidence type="ECO:0000256" key="6">
    <source>
        <dbReference type="ARBA" id="ARBA00044065"/>
    </source>
</evidence>
<evidence type="ECO:0000256" key="7">
    <source>
        <dbReference type="ARBA" id="ARBA00044271"/>
    </source>
</evidence>
<dbReference type="PANTHER" id="PTHR43086">
    <property type="entry name" value="VERY-LONG-CHAIN 3-OXOOACYL-COA REDUCTASE"/>
    <property type="match status" value="1"/>
</dbReference>
<comment type="function">
    <text evidence="9">NADP-dependent dehydrogenase with broad substrate specificity acting on 3-hydroxy acids. Catalyzes the NADP-dependent oxidation of L-allo-threonine to L-2-amino-3-keto-butyrate, which is spontaneously decarboxylated into aminoacetone. Also acts on D-threonine, L-serine, D-serine, D-3-hydroxyisobutyrate, L-3-hydroxyisobutyrate, D-glycerate and L-glycerate. Able to catalyze the reduction of the malonic semialdehyde to 3-hydroxypropionic acid. YdfG is apparently supplementing RutE, the presumed malonic semialdehyde reductase involved in pyrimidine degradation since both are able to detoxify malonic semialdehyde.</text>
</comment>
<evidence type="ECO:0000256" key="3">
    <source>
        <dbReference type="ARBA" id="ARBA00043812"/>
    </source>
</evidence>
<evidence type="ECO:0000256" key="11">
    <source>
        <dbReference type="RuleBase" id="RU000363"/>
    </source>
</evidence>
<dbReference type="Gene3D" id="3.40.50.720">
    <property type="entry name" value="NAD(P)-binding Rossmann-like Domain"/>
    <property type="match status" value="1"/>
</dbReference>
<reference evidence="12 13" key="1">
    <citation type="submission" date="2018-08" db="EMBL/GenBank/DDBJ databases">
        <title>Draft genome sequence of the cyanotroph, Pseudomonas monteilii BCN3.</title>
        <authorList>
            <person name="Jones L.B."/>
            <person name="Kunz D.A."/>
        </authorList>
    </citation>
    <scope>NUCLEOTIDE SEQUENCE [LARGE SCALE GENOMIC DNA]</scope>
    <source>
        <strain evidence="12 13">BCN3</strain>
    </source>
</reference>
<comment type="catalytic activity">
    <reaction evidence="3">
        <text>L-allo-threonine + NADP(+) = aminoacetone + CO2 + NADPH</text>
        <dbReference type="Rhea" id="RHEA:43524"/>
        <dbReference type="ChEBI" id="CHEBI:16526"/>
        <dbReference type="ChEBI" id="CHEBI:57783"/>
        <dbReference type="ChEBI" id="CHEBI:58320"/>
        <dbReference type="ChEBI" id="CHEBI:58349"/>
        <dbReference type="ChEBI" id="CHEBI:58585"/>
        <dbReference type="EC" id="1.1.1.381"/>
    </reaction>
</comment>
<dbReference type="Pfam" id="PF00106">
    <property type="entry name" value="adh_short"/>
    <property type="match status" value="1"/>
</dbReference>
<dbReference type="AlphaFoldDB" id="A0A399M4X6"/>
<comment type="caution">
    <text evidence="12">The sequence shown here is derived from an EMBL/GenBank/DDBJ whole genome shotgun (WGS) entry which is preliminary data.</text>
</comment>
<organism evidence="12 13">
    <name type="scientific">Pseudomonas monteilii</name>
    <dbReference type="NCBI Taxonomy" id="76759"/>
    <lineage>
        <taxon>Bacteria</taxon>
        <taxon>Pseudomonadati</taxon>
        <taxon>Pseudomonadota</taxon>
        <taxon>Gammaproteobacteria</taxon>
        <taxon>Pseudomonadales</taxon>
        <taxon>Pseudomonadaceae</taxon>
        <taxon>Pseudomonas</taxon>
    </lineage>
</organism>
<comment type="similarity">
    <text evidence="1 11">Belongs to the short-chain dehydrogenases/reductases (SDR) family.</text>
</comment>
<dbReference type="PROSITE" id="PS00061">
    <property type="entry name" value="ADH_SHORT"/>
    <property type="match status" value="1"/>
</dbReference>
<protein>
    <recommendedName>
        <fullName evidence="6">NADP-dependent 3-hydroxy acid dehydrogenase YdfG</fullName>
        <ecNumber evidence="4">1.1.1.298</ecNumber>
        <ecNumber evidence="5">1.1.1.381</ecNumber>
    </recommendedName>
    <alternativeName>
        <fullName evidence="8">L-allo-threonine dehydrogenase</fullName>
    </alternativeName>
    <alternativeName>
        <fullName evidence="7">Malonic semialdehyde reductase</fullName>
    </alternativeName>
</protein>